<feature type="region of interest" description="Disordered" evidence="1">
    <location>
        <begin position="90"/>
        <end position="117"/>
    </location>
</feature>
<comment type="caution">
    <text evidence="2">The sequence shown here is derived from an EMBL/GenBank/DDBJ whole genome shotgun (WGS) entry which is preliminary data.</text>
</comment>
<accession>A0ABD0XE72</accession>
<evidence type="ECO:0000313" key="3">
    <source>
        <dbReference type="Proteomes" id="UP001557470"/>
    </source>
</evidence>
<keyword evidence="3" id="KW-1185">Reference proteome</keyword>
<organism evidence="2 3">
    <name type="scientific">Umbra pygmaea</name>
    <name type="common">Eastern mudminnow</name>
    <dbReference type="NCBI Taxonomy" id="75934"/>
    <lineage>
        <taxon>Eukaryota</taxon>
        <taxon>Metazoa</taxon>
        <taxon>Chordata</taxon>
        <taxon>Craniata</taxon>
        <taxon>Vertebrata</taxon>
        <taxon>Euteleostomi</taxon>
        <taxon>Actinopterygii</taxon>
        <taxon>Neopterygii</taxon>
        <taxon>Teleostei</taxon>
        <taxon>Protacanthopterygii</taxon>
        <taxon>Esociformes</taxon>
        <taxon>Umbridae</taxon>
        <taxon>Umbra</taxon>
    </lineage>
</organism>
<dbReference type="EMBL" id="JAGEUA010000004">
    <property type="protein sequence ID" value="KAL0984607.1"/>
    <property type="molecule type" value="Genomic_DNA"/>
</dbReference>
<reference evidence="2 3" key="1">
    <citation type="submission" date="2024-06" db="EMBL/GenBank/DDBJ databases">
        <authorList>
            <person name="Pan Q."/>
            <person name="Wen M."/>
            <person name="Jouanno E."/>
            <person name="Zahm M."/>
            <person name="Klopp C."/>
            <person name="Cabau C."/>
            <person name="Louis A."/>
            <person name="Berthelot C."/>
            <person name="Parey E."/>
            <person name="Roest Crollius H."/>
            <person name="Montfort J."/>
            <person name="Robinson-Rechavi M."/>
            <person name="Bouchez O."/>
            <person name="Lampietro C."/>
            <person name="Lopez Roques C."/>
            <person name="Donnadieu C."/>
            <person name="Postlethwait J."/>
            <person name="Bobe J."/>
            <person name="Verreycken H."/>
            <person name="Guiguen Y."/>
        </authorList>
    </citation>
    <scope>NUCLEOTIDE SEQUENCE [LARGE SCALE GENOMIC DNA]</scope>
    <source>
        <strain evidence="2">Up_M1</strain>
        <tissue evidence="2">Testis</tissue>
    </source>
</reference>
<protein>
    <submittedName>
        <fullName evidence="2">Uncharacterized protein</fullName>
    </submittedName>
</protein>
<feature type="region of interest" description="Disordered" evidence="1">
    <location>
        <begin position="1"/>
        <end position="73"/>
    </location>
</feature>
<feature type="compositionally biased region" description="Acidic residues" evidence="1">
    <location>
        <begin position="1"/>
        <end position="11"/>
    </location>
</feature>
<name>A0ABD0XE72_UMBPY</name>
<proteinExistence type="predicted"/>
<feature type="compositionally biased region" description="Polar residues" evidence="1">
    <location>
        <begin position="100"/>
        <end position="117"/>
    </location>
</feature>
<dbReference type="AlphaFoldDB" id="A0ABD0XE72"/>
<gene>
    <name evidence="2" type="ORF">UPYG_G00144010</name>
</gene>
<sequence>MSNVESAEEETLLAKRTSKRPSKFAFSSDEDENFVEQSLGKSKKSKDLAYGPPEKSTGKNLVHKMTTGPTLPPPPICIFPLMETMTNLDTPSPIDFMAGPSTTTFEMSDDTASGSTTVSDSGILQSIALMQDNIT</sequence>
<evidence type="ECO:0000313" key="2">
    <source>
        <dbReference type="EMBL" id="KAL0984607.1"/>
    </source>
</evidence>
<dbReference type="Proteomes" id="UP001557470">
    <property type="component" value="Unassembled WGS sequence"/>
</dbReference>
<evidence type="ECO:0000256" key="1">
    <source>
        <dbReference type="SAM" id="MobiDB-lite"/>
    </source>
</evidence>